<comment type="similarity">
    <text evidence="2">Belongs to the GMC oxidoreductase family.</text>
</comment>
<proteinExistence type="inferred from homology"/>
<dbReference type="Gene3D" id="3.30.560.10">
    <property type="entry name" value="Glucose Oxidase, domain 3"/>
    <property type="match status" value="1"/>
</dbReference>
<keyword evidence="4" id="KW-0274">FAD</keyword>
<reference evidence="7" key="1">
    <citation type="journal article" date="2017" name="Science">
        <title>Giant viruses with an expanded complement of translation system components.</title>
        <authorList>
            <person name="Schulz F."/>
            <person name="Yutin N."/>
            <person name="Ivanova N.N."/>
            <person name="Ortega D.R."/>
            <person name="Lee T.K."/>
            <person name="Vierheilig J."/>
            <person name="Daims H."/>
            <person name="Horn M."/>
            <person name="Wagner M."/>
            <person name="Jensen G.J."/>
            <person name="Kyrpides N.C."/>
            <person name="Koonin E.V."/>
            <person name="Woyke T."/>
        </authorList>
    </citation>
    <scope>NUCLEOTIDE SEQUENCE</scope>
    <source>
        <strain evidence="7">CTV1</strain>
    </source>
</reference>
<gene>
    <name evidence="7" type="ORF">Catovirus_1_437</name>
</gene>
<evidence type="ECO:0000256" key="4">
    <source>
        <dbReference type="ARBA" id="ARBA00022827"/>
    </source>
</evidence>
<dbReference type="PROSITE" id="PS00623">
    <property type="entry name" value="GMC_OXRED_1"/>
    <property type="match status" value="1"/>
</dbReference>
<evidence type="ECO:0000256" key="1">
    <source>
        <dbReference type="ARBA" id="ARBA00001974"/>
    </source>
</evidence>
<dbReference type="Pfam" id="PF05199">
    <property type="entry name" value="GMC_oxred_C"/>
    <property type="match status" value="1"/>
</dbReference>
<dbReference type="InterPro" id="IPR012132">
    <property type="entry name" value="GMC_OxRdtase"/>
</dbReference>
<dbReference type="InterPro" id="IPR007867">
    <property type="entry name" value="GMC_OxRtase_C"/>
</dbReference>
<sequence>MPKLIILFLLVFSILHINAQIFYPDRLAGYNADGRSNYNPSQHKWDMIIIGSGTAGSVLAKRLSSNSKVRVLVLEEGGSDVDLYQHMPSGFSSNFNTERDMKYKTVEQQFFNNRKFNLPAGRGLGGSSTLNAMIYLRPPANVLNEWCQLNEGWCWNDMLPFFKKTENNLNLQLSDNIHGRQGEWYVDEQSYTHDTISRLHQAHLDAGVLEDFDQSDGSGVPLNATCNSRIVQTFILNGERQSLSVAMLPNTVISRENLYVQTYAKVNKLLLNNNKVYGVEYNQTLFLRNNVTGQIIVNPLTNLPQQIVGFQVRTVLLDDNIHSTVVLSAGTFGSPKVLLLSGIGPKNELESLNISVEKNLEGVGKNAQDDFMLPFVYALQNTTDSLDVETNAENLFNNFIKWIVSRGTANAKRSVNPDTASPLSTNIPEHLAFCRKNGSTTTNPDYQTIAANVFFVLDGNAKPSDFNQTRTLSFGPVLFPKSTGFVKLSSSNPNDPLLIDLKYLSNDDDKALLLEATRTVLNIINQTSIKQYISSNVLPNTQLLSDEDILNYAKTYGISGYHYTGTCKMGPDSDQLSVVNNNLKVHGLRNLYVADASIMPTNMRGNPTSLVVAIAEKLATHLNRITNSDCQDNVTRGLCRQGTQQ</sequence>
<feature type="domain" description="Glucose-methanol-choline oxidoreductase N-terminal" evidence="6">
    <location>
        <begin position="330"/>
        <end position="344"/>
    </location>
</feature>
<dbReference type="PANTHER" id="PTHR11552">
    <property type="entry name" value="GLUCOSE-METHANOL-CHOLINE GMC OXIDOREDUCTASE"/>
    <property type="match status" value="1"/>
</dbReference>
<keyword evidence="3" id="KW-0285">Flavoprotein</keyword>
<evidence type="ECO:0000259" key="5">
    <source>
        <dbReference type="PROSITE" id="PS00623"/>
    </source>
</evidence>
<accession>A0A1V0S9J5</accession>
<evidence type="ECO:0000313" key="7">
    <source>
        <dbReference type="EMBL" id="ARF08387.1"/>
    </source>
</evidence>
<dbReference type="SUPFAM" id="SSF51905">
    <property type="entry name" value="FAD/NAD(P)-binding domain"/>
    <property type="match status" value="1"/>
</dbReference>
<dbReference type="EMBL" id="KY684083">
    <property type="protein sequence ID" value="ARF08387.1"/>
    <property type="molecule type" value="Genomic_DNA"/>
</dbReference>
<dbReference type="SUPFAM" id="SSF54373">
    <property type="entry name" value="FAD-linked reductases, C-terminal domain"/>
    <property type="match status" value="1"/>
</dbReference>
<feature type="domain" description="Glucose-methanol-choline oxidoreductase N-terminal" evidence="5">
    <location>
        <begin position="121"/>
        <end position="144"/>
    </location>
</feature>
<organism evidence="7">
    <name type="scientific">Catovirus CTV1</name>
    <dbReference type="NCBI Taxonomy" id="1977631"/>
    <lineage>
        <taxon>Viruses</taxon>
        <taxon>Varidnaviria</taxon>
        <taxon>Bamfordvirae</taxon>
        <taxon>Nucleocytoviricota</taxon>
        <taxon>Megaviricetes</taxon>
        <taxon>Imitervirales</taxon>
        <taxon>Mimiviridae</taxon>
        <taxon>Klosneuvirinae</taxon>
        <taxon>Catovirus</taxon>
    </lineage>
</organism>
<dbReference type="GO" id="GO:0050660">
    <property type="term" value="F:flavin adenine dinucleotide binding"/>
    <property type="evidence" value="ECO:0007669"/>
    <property type="project" value="InterPro"/>
</dbReference>
<dbReference type="PIRSF" id="PIRSF000137">
    <property type="entry name" value="Alcohol_oxidase"/>
    <property type="match status" value="1"/>
</dbReference>
<dbReference type="PROSITE" id="PS00624">
    <property type="entry name" value="GMC_OXRED_2"/>
    <property type="match status" value="1"/>
</dbReference>
<dbReference type="InterPro" id="IPR036188">
    <property type="entry name" value="FAD/NAD-bd_sf"/>
</dbReference>
<dbReference type="GO" id="GO:0016614">
    <property type="term" value="F:oxidoreductase activity, acting on CH-OH group of donors"/>
    <property type="evidence" value="ECO:0007669"/>
    <property type="project" value="InterPro"/>
</dbReference>
<protein>
    <submittedName>
        <fullName evidence="7">Choline dehydrogenase / GMC-type oxidoreductase</fullName>
    </submittedName>
</protein>
<evidence type="ECO:0000256" key="2">
    <source>
        <dbReference type="ARBA" id="ARBA00010790"/>
    </source>
</evidence>
<evidence type="ECO:0000256" key="3">
    <source>
        <dbReference type="ARBA" id="ARBA00022630"/>
    </source>
</evidence>
<dbReference type="InterPro" id="IPR000172">
    <property type="entry name" value="GMC_OxRdtase_N"/>
</dbReference>
<dbReference type="Gene3D" id="3.50.50.60">
    <property type="entry name" value="FAD/NAD(P)-binding domain"/>
    <property type="match status" value="1"/>
</dbReference>
<evidence type="ECO:0000259" key="6">
    <source>
        <dbReference type="PROSITE" id="PS00624"/>
    </source>
</evidence>
<dbReference type="Pfam" id="PF00732">
    <property type="entry name" value="GMC_oxred_N"/>
    <property type="match status" value="1"/>
</dbReference>
<comment type="cofactor">
    <cofactor evidence="1">
        <name>FAD</name>
        <dbReference type="ChEBI" id="CHEBI:57692"/>
    </cofactor>
</comment>
<dbReference type="PANTHER" id="PTHR11552:SF147">
    <property type="entry name" value="CHOLINE DEHYDROGENASE, MITOCHONDRIAL"/>
    <property type="match status" value="1"/>
</dbReference>
<name>A0A1V0S9J5_9VIRU</name>